<evidence type="ECO:0000256" key="5">
    <source>
        <dbReference type="ARBA" id="ARBA00023295"/>
    </source>
</evidence>
<dbReference type="Gene3D" id="3.20.20.80">
    <property type="entry name" value="Glycosidases"/>
    <property type="match status" value="1"/>
</dbReference>
<gene>
    <name evidence="9" type="ORF">ACHKAR_20400</name>
</gene>
<dbReference type="InterPro" id="IPR035986">
    <property type="entry name" value="PKD_dom_sf"/>
</dbReference>
<dbReference type="SUPFAM" id="SSF51055">
    <property type="entry name" value="Carbohydrate binding domain"/>
    <property type="match status" value="1"/>
</dbReference>
<accession>A0ABW7NEB2</accession>
<keyword evidence="4" id="KW-0119">Carbohydrate metabolism</keyword>
<comment type="caution">
    <text evidence="9">The sequence shown here is derived from an EMBL/GenBank/DDBJ whole genome shotgun (WGS) entry which is preliminary data.</text>
</comment>
<dbReference type="CDD" id="cd02871">
    <property type="entry name" value="GH18_chitinase_D-like"/>
    <property type="match status" value="1"/>
</dbReference>
<dbReference type="NCBIfam" id="TIGR04183">
    <property type="entry name" value="Por_Secre_tail"/>
    <property type="match status" value="1"/>
</dbReference>
<evidence type="ECO:0000256" key="4">
    <source>
        <dbReference type="ARBA" id="ARBA00023277"/>
    </source>
</evidence>
<dbReference type="Pfam" id="PF02839">
    <property type="entry name" value="CBM_5_12"/>
    <property type="match status" value="1"/>
</dbReference>
<evidence type="ECO:0000256" key="6">
    <source>
        <dbReference type="RuleBase" id="RU000489"/>
    </source>
</evidence>
<proteinExistence type="inferred from homology"/>
<evidence type="ECO:0000256" key="2">
    <source>
        <dbReference type="ARBA" id="ARBA00012729"/>
    </source>
</evidence>
<name>A0ABW7NEB2_9BACT</name>
<feature type="signal peptide" evidence="7">
    <location>
        <begin position="1"/>
        <end position="33"/>
    </location>
</feature>
<dbReference type="SMART" id="SM00495">
    <property type="entry name" value="ChtBD3"/>
    <property type="match status" value="2"/>
</dbReference>
<dbReference type="Gene3D" id="2.60.40.10">
    <property type="entry name" value="Immunoglobulins"/>
    <property type="match status" value="3"/>
</dbReference>
<organism evidence="9 10">
    <name type="scientific">Marinoscillum luteum</name>
    <dbReference type="NCBI Taxonomy" id="861051"/>
    <lineage>
        <taxon>Bacteria</taxon>
        <taxon>Pseudomonadati</taxon>
        <taxon>Bacteroidota</taxon>
        <taxon>Cytophagia</taxon>
        <taxon>Cytophagales</taxon>
        <taxon>Reichenbachiellaceae</taxon>
        <taxon>Marinoscillum</taxon>
    </lineage>
</organism>
<dbReference type="EC" id="3.2.1.14" evidence="2"/>
<evidence type="ECO:0000256" key="7">
    <source>
        <dbReference type="SAM" id="SignalP"/>
    </source>
</evidence>
<dbReference type="InterPro" id="IPR011583">
    <property type="entry name" value="Chitinase_II/V-like_cat"/>
</dbReference>
<sequence>MNTFYQPKPIFLSCLWKVSILIVLLFLIQSAQAQVNCTGLPAWSSAAVYTQGDQVQHNNTGYEAKWWTQNEDPATHSGQWDVWINLGACGSGGNTPPSASITSPSNGATFTAGATITINASASDPDGTVTKVAFYQNGNLLGEDTSSPYSYSWSGVAAGNYNLTAVATDNDNASTTSSAVSITVQSAGNNPPSGSITAPSDGATFTQGSNIAISASASDADGSVSKVEFFQNGNYLSEDTSSPYSYTWNNVSQGSYALSIVITDNLGATTTPGSVSITVQSSTGGDCNGIPQYTEGGGYNAGSEVQNVGSVYQCKEWPYSGWCNGGAQAYAPGTGTNWQDAWNLIGQCGGGTGGNDSPTVNITSPSNGSTFTPGSTINLTASASDPDGSVAKVEFFQNGNLLVEDTSSPYTYSWVNVSAGSYTLTAKVTDNEGASTTSTQVYISVTSGGNPSGDLPDRVLVGYWHNFDNGSGVVKLRDISNKWDVINIAFAEPTVQGGSSMSFVPDNSIYSTTQEFKNDVALLQSQGKKVLISIGGANGTIHLENATHAQNFSSTMTSIINEYGFDGLDIDLEGSSLSLGAGDNDFRFPTSPRVVNFINGMEAVLANFGSDFVLTAAPETAYVQGGYSTYGGIYGAYLPVLYALKDRMALIHVQHYNTGCMLGLDNQCYSQGTADFQVAMGEMLLRGFSVAGNPTSFPAFREDQVAIGLPASPSAAGGGYTNPNTVKTALDYLIKGISYGGNYTLINGNGYSGFRGMMTWSINWDINYGYEFSNNYRAYLDALPAARWTPESPTQTPEVLEEVFISAPNPFSDWATITVTLNEAQETSLVIYNQVGQQIGTLHHGTLQKGTHTFEWDTRSANPGLYFARMIQGEQTRIIKLIKK</sequence>
<dbReference type="InterPro" id="IPR050542">
    <property type="entry name" value="Glycosyl_Hydrlase18_Chitinase"/>
</dbReference>
<feature type="chain" id="PRO_5046638009" description="chitinase" evidence="7">
    <location>
        <begin position="34"/>
        <end position="884"/>
    </location>
</feature>
<evidence type="ECO:0000313" key="9">
    <source>
        <dbReference type="EMBL" id="MFH6985827.1"/>
    </source>
</evidence>
<dbReference type="EMBL" id="JBIPKE010000020">
    <property type="protein sequence ID" value="MFH6985827.1"/>
    <property type="molecule type" value="Genomic_DNA"/>
</dbReference>
<evidence type="ECO:0000256" key="3">
    <source>
        <dbReference type="ARBA" id="ARBA00022801"/>
    </source>
</evidence>
<evidence type="ECO:0000313" key="10">
    <source>
        <dbReference type="Proteomes" id="UP001610063"/>
    </source>
</evidence>
<dbReference type="SMART" id="SM00636">
    <property type="entry name" value="Glyco_18"/>
    <property type="match status" value="1"/>
</dbReference>
<keyword evidence="10" id="KW-1185">Reference proteome</keyword>
<dbReference type="Pfam" id="PF17957">
    <property type="entry name" value="Big_7"/>
    <property type="match status" value="3"/>
</dbReference>
<dbReference type="PROSITE" id="PS01095">
    <property type="entry name" value="GH18_1"/>
    <property type="match status" value="1"/>
</dbReference>
<dbReference type="PROSITE" id="PS51910">
    <property type="entry name" value="GH18_2"/>
    <property type="match status" value="1"/>
</dbReference>
<dbReference type="CDD" id="cd12215">
    <property type="entry name" value="ChiC_BD"/>
    <property type="match status" value="1"/>
</dbReference>
<dbReference type="SUPFAM" id="SSF49299">
    <property type="entry name" value="PKD domain"/>
    <property type="match status" value="1"/>
</dbReference>
<dbReference type="Pfam" id="PF00704">
    <property type="entry name" value="Glyco_hydro_18"/>
    <property type="match status" value="1"/>
</dbReference>
<dbReference type="InterPro" id="IPR017853">
    <property type="entry name" value="GH"/>
</dbReference>
<reference evidence="9 10" key="1">
    <citation type="journal article" date="2013" name="Int. J. Syst. Evol. Microbiol.">
        <title>Marinoscillum luteum sp. nov., isolated from marine sediment.</title>
        <authorList>
            <person name="Cha I.T."/>
            <person name="Park S.J."/>
            <person name="Kim S.J."/>
            <person name="Kim J.G."/>
            <person name="Jung M.Y."/>
            <person name="Shin K.S."/>
            <person name="Kwon K.K."/>
            <person name="Yang S.H."/>
            <person name="Seo Y.S."/>
            <person name="Rhee S.K."/>
        </authorList>
    </citation>
    <scope>NUCLEOTIDE SEQUENCE [LARGE SCALE GENOMIC DNA]</scope>
    <source>
        <strain evidence="9 10">KCTC 23939</strain>
    </source>
</reference>
<dbReference type="RefSeq" id="WP_395419251.1">
    <property type="nucleotide sequence ID" value="NZ_JBIPKE010000020.1"/>
</dbReference>
<dbReference type="InterPro" id="IPR022409">
    <property type="entry name" value="PKD/Chitinase_dom"/>
</dbReference>
<dbReference type="InterPro" id="IPR003610">
    <property type="entry name" value="CBM5/12"/>
</dbReference>
<keyword evidence="3 6" id="KW-0378">Hydrolase</keyword>
<feature type="domain" description="GH18" evidence="8">
    <location>
        <begin position="458"/>
        <end position="783"/>
    </location>
</feature>
<comment type="similarity">
    <text evidence="1">Belongs to the glycosyl hydrolase 18 family. Chitinase class II subfamily.</text>
</comment>
<dbReference type="Pfam" id="PF18962">
    <property type="entry name" value="Por_Secre_tail"/>
    <property type="match status" value="1"/>
</dbReference>
<dbReference type="PANTHER" id="PTHR45708:SF49">
    <property type="entry name" value="ENDOCHITINASE"/>
    <property type="match status" value="1"/>
</dbReference>
<dbReference type="PANTHER" id="PTHR45708">
    <property type="entry name" value="ENDOCHITINASE"/>
    <property type="match status" value="1"/>
</dbReference>
<protein>
    <recommendedName>
        <fullName evidence="2">chitinase</fullName>
        <ecNumber evidence="2">3.2.1.14</ecNumber>
    </recommendedName>
</protein>
<keyword evidence="7" id="KW-0732">Signal</keyword>
<keyword evidence="5 6" id="KW-0326">Glycosidase</keyword>
<dbReference type="Gene3D" id="2.60.40.4070">
    <property type="match status" value="1"/>
</dbReference>
<dbReference type="InterPro" id="IPR001223">
    <property type="entry name" value="Glyco_hydro18_cat"/>
</dbReference>
<dbReference type="InterPro" id="IPR036573">
    <property type="entry name" value="CBM_sf_5/12"/>
</dbReference>
<dbReference type="Proteomes" id="UP001610063">
    <property type="component" value="Unassembled WGS sequence"/>
</dbReference>
<dbReference type="InterPro" id="IPR026444">
    <property type="entry name" value="Secre_tail"/>
</dbReference>
<dbReference type="InterPro" id="IPR013783">
    <property type="entry name" value="Ig-like_fold"/>
</dbReference>
<evidence type="ECO:0000256" key="1">
    <source>
        <dbReference type="ARBA" id="ARBA00009121"/>
    </source>
</evidence>
<dbReference type="Gene3D" id="2.10.10.20">
    <property type="entry name" value="Carbohydrate-binding module superfamily 5/12"/>
    <property type="match status" value="1"/>
</dbReference>
<dbReference type="InterPro" id="IPR001579">
    <property type="entry name" value="Glyco_hydro_18_chit_AS"/>
</dbReference>
<dbReference type="SMART" id="SM00089">
    <property type="entry name" value="PKD"/>
    <property type="match status" value="2"/>
</dbReference>
<dbReference type="SUPFAM" id="SSF51445">
    <property type="entry name" value="(Trans)glycosidases"/>
    <property type="match status" value="1"/>
</dbReference>
<evidence type="ECO:0000259" key="8">
    <source>
        <dbReference type="PROSITE" id="PS51910"/>
    </source>
</evidence>